<dbReference type="SUPFAM" id="SSF109604">
    <property type="entry name" value="HD-domain/PDEase-like"/>
    <property type="match status" value="1"/>
</dbReference>
<dbReference type="AlphaFoldDB" id="A0A094LMW2"/>
<dbReference type="InterPro" id="IPR021812">
    <property type="entry name" value="DUF3391"/>
</dbReference>
<accession>A0A094LMW2</accession>
<reference evidence="3 4" key="1">
    <citation type="submission" date="2014-06" db="EMBL/GenBank/DDBJ databases">
        <title>Shewanella sp. YQH10.</title>
        <authorList>
            <person name="Liu Y."/>
            <person name="Zeng R."/>
        </authorList>
    </citation>
    <scope>NUCLEOTIDE SEQUENCE [LARGE SCALE GENOMIC DNA]</scope>
    <source>
        <strain evidence="3 4">YQH10</strain>
    </source>
</reference>
<keyword evidence="3" id="KW-0378">Hydrolase</keyword>
<dbReference type="SMART" id="SM00471">
    <property type="entry name" value="HDc"/>
    <property type="match status" value="1"/>
</dbReference>
<dbReference type="GO" id="GO:0008081">
    <property type="term" value="F:phosphoric diester hydrolase activity"/>
    <property type="evidence" value="ECO:0007669"/>
    <property type="project" value="UniProtKB-ARBA"/>
</dbReference>
<feature type="domain" description="HD-GYP" evidence="2">
    <location>
        <begin position="148"/>
        <end position="344"/>
    </location>
</feature>
<keyword evidence="1" id="KW-0175">Coiled coil</keyword>
<dbReference type="OrthoDB" id="9764808at2"/>
<dbReference type="Pfam" id="PF11871">
    <property type="entry name" value="DUF3391"/>
    <property type="match status" value="1"/>
</dbReference>
<keyword evidence="4" id="KW-1185">Reference proteome</keyword>
<dbReference type="NCBIfam" id="TIGR00277">
    <property type="entry name" value="HDIG"/>
    <property type="match status" value="1"/>
</dbReference>
<dbReference type="PROSITE" id="PS51832">
    <property type="entry name" value="HD_GYP"/>
    <property type="match status" value="1"/>
</dbReference>
<dbReference type="InterPro" id="IPR037522">
    <property type="entry name" value="HD_GYP_dom"/>
</dbReference>
<dbReference type="PANTHER" id="PTHR43155:SF2">
    <property type="entry name" value="CYCLIC DI-GMP PHOSPHODIESTERASE PA4108"/>
    <property type="match status" value="1"/>
</dbReference>
<evidence type="ECO:0000313" key="3">
    <source>
        <dbReference type="EMBL" id="KFZ36458.1"/>
    </source>
</evidence>
<dbReference type="RefSeq" id="WP_037444750.1">
    <property type="nucleotide sequence ID" value="NZ_JPEO01000017.1"/>
</dbReference>
<feature type="coiled-coil region" evidence="1">
    <location>
        <begin position="75"/>
        <end position="127"/>
    </location>
</feature>
<name>A0A094LMW2_9GAMM</name>
<sequence>MGKSRFVSIQQLQVGNYVRLPLSWKDHPFLFSSFRIKQQAQIELIKKLGIDSVYVDVAKSDTPPLEQEQITDNNAVEFSEDVDELHQKMERYKAERIEILKKMRRDLSKTEENFDRSLARMRNLINKLRSRPLNAIGEAKELIADIAEELLSSDNLVLHLMADQKQDDGIYYHSLNVAVLSMLIAKELQWPRSDIESLGLGALFHDVGKLKLPSQVLRKQTALTGPEQNLFNQHPLLGNELIKLVDDFPSAATDVILNHHEYLDGSGSPRSLKADAISLPAQLAAVVNKYDMLCHPANGQQAKTPYAALGYLYKYSKGKLNQEFIGKMIKMLGIYPPGSVVELTSGQFGLVMSVNLAKLLLPRILVYDPMVPKDQAPIIDLESEGLQIARCIAATALPENIYKYLNPRERISYYFGNDSKS</sequence>
<dbReference type="STRING" id="1515746.HR45_15865"/>
<dbReference type="PANTHER" id="PTHR43155">
    <property type="entry name" value="CYCLIC DI-GMP PHOSPHODIESTERASE PA4108-RELATED"/>
    <property type="match status" value="1"/>
</dbReference>
<evidence type="ECO:0000256" key="1">
    <source>
        <dbReference type="SAM" id="Coils"/>
    </source>
</evidence>
<dbReference type="EMBL" id="JPEO01000017">
    <property type="protein sequence ID" value="KFZ36458.1"/>
    <property type="molecule type" value="Genomic_DNA"/>
</dbReference>
<evidence type="ECO:0000313" key="4">
    <source>
        <dbReference type="Proteomes" id="UP000029264"/>
    </source>
</evidence>
<dbReference type="Proteomes" id="UP000029264">
    <property type="component" value="Unassembled WGS sequence"/>
</dbReference>
<dbReference type="eggNOG" id="COG2206">
    <property type="taxonomic scope" value="Bacteria"/>
</dbReference>
<dbReference type="InterPro" id="IPR006675">
    <property type="entry name" value="HDIG_dom"/>
</dbReference>
<evidence type="ECO:0000259" key="2">
    <source>
        <dbReference type="PROSITE" id="PS51832"/>
    </source>
</evidence>
<organism evidence="3 4">
    <name type="scientific">Shewanella mangrovi</name>
    <dbReference type="NCBI Taxonomy" id="1515746"/>
    <lineage>
        <taxon>Bacteria</taxon>
        <taxon>Pseudomonadati</taxon>
        <taxon>Pseudomonadota</taxon>
        <taxon>Gammaproteobacteria</taxon>
        <taxon>Alteromonadales</taxon>
        <taxon>Shewanellaceae</taxon>
        <taxon>Shewanella</taxon>
    </lineage>
</organism>
<gene>
    <name evidence="3" type="ORF">HR45_15865</name>
</gene>
<dbReference type="Pfam" id="PF13487">
    <property type="entry name" value="HD_5"/>
    <property type="match status" value="1"/>
</dbReference>
<dbReference type="CDD" id="cd00077">
    <property type="entry name" value="HDc"/>
    <property type="match status" value="1"/>
</dbReference>
<proteinExistence type="predicted"/>
<comment type="caution">
    <text evidence="3">The sequence shown here is derived from an EMBL/GenBank/DDBJ whole genome shotgun (WGS) entry which is preliminary data.</text>
</comment>
<dbReference type="InterPro" id="IPR003607">
    <property type="entry name" value="HD/PDEase_dom"/>
</dbReference>
<dbReference type="Gene3D" id="1.10.3210.10">
    <property type="entry name" value="Hypothetical protein af1432"/>
    <property type="match status" value="1"/>
</dbReference>
<protein>
    <submittedName>
        <fullName evidence="3">HD family phosphohydrolase</fullName>
    </submittedName>
</protein>